<feature type="transmembrane region" description="Helical" evidence="6">
    <location>
        <begin position="262"/>
        <end position="287"/>
    </location>
</feature>
<keyword evidence="3 6" id="KW-0812">Transmembrane</keyword>
<dbReference type="InterPro" id="IPR017039">
    <property type="entry name" value="Virul_fac_BrkB"/>
</dbReference>
<evidence type="ECO:0000256" key="5">
    <source>
        <dbReference type="ARBA" id="ARBA00023136"/>
    </source>
</evidence>
<feature type="transmembrane region" description="Helical" evidence="6">
    <location>
        <begin position="78"/>
        <end position="105"/>
    </location>
</feature>
<dbReference type="PANTHER" id="PTHR30213">
    <property type="entry name" value="INNER MEMBRANE PROTEIN YHJD"/>
    <property type="match status" value="1"/>
</dbReference>
<evidence type="ECO:0000256" key="1">
    <source>
        <dbReference type="ARBA" id="ARBA00004651"/>
    </source>
</evidence>
<feature type="transmembrane region" description="Helical" evidence="6">
    <location>
        <begin position="226"/>
        <end position="250"/>
    </location>
</feature>
<dbReference type="EMBL" id="JAQFWQ010000112">
    <property type="protein sequence ID" value="MDA2814278.1"/>
    <property type="molecule type" value="Genomic_DNA"/>
</dbReference>
<evidence type="ECO:0000256" key="2">
    <source>
        <dbReference type="ARBA" id="ARBA00022475"/>
    </source>
</evidence>
<dbReference type="Pfam" id="PF03631">
    <property type="entry name" value="Virul_fac_BrkB"/>
    <property type="match status" value="1"/>
</dbReference>
<organism evidence="7 8">
    <name type="scientific">Nocardiopsis endophytica</name>
    <dbReference type="NCBI Taxonomy" id="3018445"/>
    <lineage>
        <taxon>Bacteria</taxon>
        <taxon>Bacillati</taxon>
        <taxon>Actinomycetota</taxon>
        <taxon>Actinomycetes</taxon>
        <taxon>Streptosporangiales</taxon>
        <taxon>Nocardiopsidaceae</taxon>
        <taxon>Nocardiopsis</taxon>
    </lineage>
</organism>
<dbReference type="Proteomes" id="UP001527866">
    <property type="component" value="Unassembled WGS sequence"/>
</dbReference>
<protein>
    <submittedName>
        <fullName evidence="7">YihY/virulence factor BrkB family protein</fullName>
    </submittedName>
</protein>
<name>A0ABT4UBB5_9ACTN</name>
<dbReference type="RefSeq" id="WP_270689617.1">
    <property type="nucleotide sequence ID" value="NZ_JAQFWQ010000112.1"/>
</dbReference>
<feature type="transmembrane region" description="Helical" evidence="6">
    <location>
        <begin position="293"/>
        <end position="311"/>
    </location>
</feature>
<gene>
    <name evidence="7" type="ORF">O4J56_26755</name>
</gene>
<evidence type="ECO:0000313" key="7">
    <source>
        <dbReference type="EMBL" id="MDA2814278.1"/>
    </source>
</evidence>
<sequence length="422" mass="44784">MSVARFRVSRRSGYARSTIADVPGGGAAISGVGRVKDEARHLKQRGMDTYWGLRRRLPWFDHLVRAAERYSDQDGSRLAASVTYFAFLSFFPLIALAFAVVGYVAEFSPDARDYLDTAVGELLPGLSAELPIDEIAQARTGASVIGLLGLLYAGLGAIGQLRAALHRIWLKNPSEGPNVVLAKLQDTAVTAVLGTALLASVALTSVSQAATRWALAWVDLDGSVAAVAATRLLAVAIAVAADTLIFLVVFSRLSGTRRPWRMLWRGALLAAAAFEVLKAAGALLIAGTLNNPVYASFAVLVGLLVWMNIVLRAVMFAAAWTATWLPVPPPYQGAVPLDLPVGLDPAEPGRSRVRPADGVHGAAVLPARPTAEALARSRALTRRRALLLRLRALAPAAAAGAAAAAAAVLWIRRTRRVPGEYR</sequence>
<keyword evidence="4 6" id="KW-1133">Transmembrane helix</keyword>
<keyword evidence="2" id="KW-1003">Cell membrane</keyword>
<feature type="transmembrane region" description="Helical" evidence="6">
    <location>
        <begin position="392"/>
        <end position="411"/>
    </location>
</feature>
<comment type="caution">
    <text evidence="7">The sequence shown here is derived from an EMBL/GenBank/DDBJ whole genome shotgun (WGS) entry which is preliminary data.</text>
</comment>
<keyword evidence="5 6" id="KW-0472">Membrane</keyword>
<feature type="transmembrane region" description="Helical" evidence="6">
    <location>
        <begin position="186"/>
        <end position="206"/>
    </location>
</feature>
<evidence type="ECO:0000313" key="8">
    <source>
        <dbReference type="Proteomes" id="UP001527866"/>
    </source>
</evidence>
<keyword evidence="8" id="KW-1185">Reference proteome</keyword>
<comment type="subcellular location">
    <subcellularLocation>
        <location evidence="1">Cell membrane</location>
        <topology evidence="1">Multi-pass membrane protein</topology>
    </subcellularLocation>
</comment>
<evidence type="ECO:0000256" key="4">
    <source>
        <dbReference type="ARBA" id="ARBA00022989"/>
    </source>
</evidence>
<feature type="transmembrane region" description="Helical" evidence="6">
    <location>
        <begin position="144"/>
        <end position="165"/>
    </location>
</feature>
<accession>A0ABT4UBB5</accession>
<evidence type="ECO:0000256" key="6">
    <source>
        <dbReference type="SAM" id="Phobius"/>
    </source>
</evidence>
<evidence type="ECO:0000256" key="3">
    <source>
        <dbReference type="ARBA" id="ARBA00022692"/>
    </source>
</evidence>
<reference evidence="7 8" key="1">
    <citation type="submission" date="2023-01" db="EMBL/GenBank/DDBJ databases">
        <title>Draft genome sequence of Nocardiopsis sp. RSe5-2 isolated from halophytes.</title>
        <authorList>
            <person name="Duangmal K."/>
            <person name="Chantavorakit T."/>
        </authorList>
    </citation>
    <scope>NUCLEOTIDE SEQUENCE [LARGE SCALE GENOMIC DNA]</scope>
    <source>
        <strain evidence="7 8">RSe5-2</strain>
    </source>
</reference>
<dbReference type="PANTHER" id="PTHR30213:SF1">
    <property type="entry name" value="INNER MEMBRANE PROTEIN YHJD"/>
    <property type="match status" value="1"/>
</dbReference>
<proteinExistence type="predicted"/>